<keyword evidence="4" id="KW-1185">Reference proteome</keyword>
<evidence type="ECO:0000256" key="1">
    <source>
        <dbReference type="SAM" id="Phobius"/>
    </source>
</evidence>
<gene>
    <name evidence="3" type="ORF">CLODIP_2_CD09296</name>
</gene>
<evidence type="ECO:0000313" key="3">
    <source>
        <dbReference type="EMBL" id="CAB3364529.1"/>
    </source>
</evidence>
<protein>
    <recommendedName>
        <fullName evidence="5">TNFR-Cys domain-containing protein</fullName>
    </recommendedName>
</protein>
<feature type="transmembrane region" description="Helical" evidence="1">
    <location>
        <begin position="195"/>
        <end position="217"/>
    </location>
</feature>
<organism evidence="3 4">
    <name type="scientific">Cloeon dipterum</name>
    <dbReference type="NCBI Taxonomy" id="197152"/>
    <lineage>
        <taxon>Eukaryota</taxon>
        <taxon>Metazoa</taxon>
        <taxon>Ecdysozoa</taxon>
        <taxon>Arthropoda</taxon>
        <taxon>Hexapoda</taxon>
        <taxon>Insecta</taxon>
        <taxon>Pterygota</taxon>
        <taxon>Palaeoptera</taxon>
        <taxon>Ephemeroptera</taxon>
        <taxon>Pisciforma</taxon>
        <taxon>Baetidae</taxon>
        <taxon>Cloeon</taxon>
    </lineage>
</organism>
<keyword evidence="1" id="KW-0472">Membrane</keyword>
<reference evidence="3 4" key="1">
    <citation type="submission" date="2020-04" db="EMBL/GenBank/DDBJ databases">
        <authorList>
            <person name="Alioto T."/>
            <person name="Alioto T."/>
            <person name="Gomez Garrido J."/>
        </authorList>
    </citation>
    <scope>NUCLEOTIDE SEQUENCE [LARGE SCALE GENOMIC DNA]</scope>
</reference>
<evidence type="ECO:0000313" key="4">
    <source>
        <dbReference type="Proteomes" id="UP000494165"/>
    </source>
</evidence>
<comment type="caution">
    <text evidence="3">The sequence shown here is derived from an EMBL/GenBank/DDBJ whole genome shotgun (WGS) entry which is preliminary data.</text>
</comment>
<keyword evidence="2" id="KW-0732">Signal</keyword>
<proteinExistence type="predicted"/>
<evidence type="ECO:0000256" key="2">
    <source>
        <dbReference type="SAM" id="SignalP"/>
    </source>
</evidence>
<dbReference type="Proteomes" id="UP000494165">
    <property type="component" value="Unassembled WGS sequence"/>
</dbReference>
<evidence type="ECO:0008006" key="5">
    <source>
        <dbReference type="Google" id="ProtNLM"/>
    </source>
</evidence>
<name>A0A8S1CH04_9INSE</name>
<keyword evidence="1" id="KW-1133">Transmembrane helix</keyword>
<feature type="chain" id="PRO_5035908519" description="TNFR-Cys domain-containing protein" evidence="2">
    <location>
        <begin position="17"/>
        <end position="290"/>
    </location>
</feature>
<accession>A0A8S1CH04</accession>
<dbReference type="AlphaFoldDB" id="A0A8S1CH04"/>
<keyword evidence="1" id="KW-0812">Transmembrane</keyword>
<feature type="signal peptide" evidence="2">
    <location>
        <begin position="1"/>
        <end position="16"/>
    </location>
</feature>
<dbReference type="EMBL" id="CADEPI010000016">
    <property type="protein sequence ID" value="CAB3364529.1"/>
    <property type="molecule type" value="Genomic_DNA"/>
</dbReference>
<sequence length="290" mass="32983">MVTALLFLVFATSVFGTRYNCNGLDGFIFWGARCEKIHNNFAYRKHVTCNCAKERCNEVNSFHSYMISCSSPRQILNSHYRGPQEIAEIECDTNGNSCFLCKIPGQHFDHCIAEYGKNTAWCTCKNSENKLRLECQRHGILVQVEPERRNLNCSTLIDSSAISYDDVSIKPNLDDEFHLEVNYLTVQESGLTPGFWALIVIVAILTIVIGVAAFKFIKYKQKQRRNVSGVAEIKNETKLEPVYCEITEYAADVVPNNDGNLYSEVKENIYANDEALKTLREESEYLVVLK</sequence>